<name>A0A949U2T0_9CLOT</name>
<comment type="caution">
    <text evidence="2">The sequence shown here is derived from an EMBL/GenBank/DDBJ whole genome shotgun (WGS) entry which is preliminary data.</text>
</comment>
<keyword evidence="3" id="KW-1185">Reference proteome</keyword>
<reference evidence="2" key="1">
    <citation type="submission" date="2020-12" db="EMBL/GenBank/DDBJ databases">
        <title>Clostridium thailandense sp. nov., a novel acetogenic bacterium isolated from peat land soil in Thailand.</title>
        <authorList>
            <person name="Chaikitkaew S."/>
            <person name="Birkeland N.K."/>
        </authorList>
    </citation>
    <scope>NUCLEOTIDE SEQUENCE</scope>
    <source>
        <strain evidence="2">PL3</strain>
    </source>
</reference>
<evidence type="ECO:0000313" key="3">
    <source>
        <dbReference type="Proteomes" id="UP000694308"/>
    </source>
</evidence>
<protein>
    <submittedName>
        <fullName evidence="2">TIGR04086 family membrane protein</fullName>
    </submittedName>
</protein>
<dbReference type="InterPro" id="IPR023804">
    <property type="entry name" value="DUF3792_TM"/>
</dbReference>
<feature type="transmembrane region" description="Helical" evidence="1">
    <location>
        <begin position="44"/>
        <end position="62"/>
    </location>
</feature>
<keyword evidence="1" id="KW-0812">Transmembrane</keyword>
<organism evidence="2 3">
    <name type="scientific">Clostridium thailandense</name>
    <dbReference type="NCBI Taxonomy" id="2794346"/>
    <lineage>
        <taxon>Bacteria</taxon>
        <taxon>Bacillati</taxon>
        <taxon>Bacillota</taxon>
        <taxon>Clostridia</taxon>
        <taxon>Eubacteriales</taxon>
        <taxon>Clostridiaceae</taxon>
        <taxon>Clostridium</taxon>
    </lineage>
</organism>
<keyword evidence="1" id="KW-1133">Transmembrane helix</keyword>
<evidence type="ECO:0000313" key="2">
    <source>
        <dbReference type="EMBL" id="MBV7275309.1"/>
    </source>
</evidence>
<dbReference type="RefSeq" id="WP_218322362.1">
    <property type="nucleotide sequence ID" value="NZ_JAEEGC010000118.1"/>
</dbReference>
<dbReference type="Proteomes" id="UP000694308">
    <property type="component" value="Unassembled WGS sequence"/>
</dbReference>
<feature type="transmembrane region" description="Helical" evidence="1">
    <location>
        <begin position="69"/>
        <end position="90"/>
    </location>
</feature>
<feature type="transmembrane region" description="Helical" evidence="1">
    <location>
        <begin position="13"/>
        <end position="32"/>
    </location>
</feature>
<dbReference type="NCBIfam" id="TIGR04086">
    <property type="entry name" value="TIGR04086_membr"/>
    <property type="match status" value="1"/>
</dbReference>
<gene>
    <name evidence="2" type="ORF">I6U48_20630</name>
</gene>
<evidence type="ECO:0000256" key="1">
    <source>
        <dbReference type="SAM" id="Phobius"/>
    </source>
</evidence>
<keyword evidence="1" id="KW-0472">Membrane</keyword>
<sequence length="122" mass="13427">MERDISYLPAAEGVLRGFILTVALLLIFAVIMTFTDVNEKVSSAFYLITTLVSIMYGSVYAVKKVKRRGWLIGIIVTILYFLIIYLVSVISGNSAVIGVNRIERFSLGMIVGMLSGMLGINL</sequence>
<dbReference type="EMBL" id="JAEEGC010000118">
    <property type="protein sequence ID" value="MBV7275309.1"/>
    <property type="molecule type" value="Genomic_DNA"/>
</dbReference>
<dbReference type="Pfam" id="PF12670">
    <property type="entry name" value="DUF3792"/>
    <property type="match status" value="1"/>
</dbReference>
<proteinExistence type="predicted"/>
<dbReference type="AlphaFoldDB" id="A0A949U2T0"/>
<accession>A0A949U2T0</accession>